<dbReference type="InterPro" id="IPR025641">
    <property type="entry name" value="DUF4340"/>
</dbReference>
<proteinExistence type="predicted"/>
<dbReference type="Pfam" id="PF14238">
    <property type="entry name" value="DUF4340"/>
    <property type="match status" value="1"/>
</dbReference>
<reference evidence="3 4" key="1">
    <citation type="submission" date="2023-02" db="EMBL/GenBank/DDBJ databases">
        <title>Novel Oscillospiraceae bacterial genomes.</title>
        <authorList>
            <person name="Srinivasan S."/>
            <person name="Austin M.N."/>
            <person name="Fiedler T.L."/>
            <person name="Strenk S.M."/>
            <person name="Agnew K.J."/>
            <person name="Nagana Gowda G.A."/>
            <person name="Raftery D."/>
            <person name="Beamer M.A."/>
            <person name="Achilles S.L."/>
            <person name="Wiesenfeld H.C."/>
            <person name="Fredricks D.N."/>
            <person name="Hillier S.L."/>
        </authorList>
    </citation>
    <scope>NUCLEOTIDE SEQUENCE [LARGE SCALE GENOMIC DNA]</scope>
    <source>
        <strain evidence="3 4">CHIC02 1186E3-8</strain>
    </source>
</reference>
<dbReference type="Proteomes" id="UP001220478">
    <property type="component" value="Chromosome"/>
</dbReference>
<sequence>MNKFRVIRLAAYFLAVLFGGLLLYYLFSLGANLHLSKAATKEVDKQIGNLLTLQAEKIDSLKIENKEGSIYLLNKGSTLNVSAKRQFSIKNDKKIAQALADTAAVSHGVTWQLLQPNINSVDSEVISNILDALLDLPIYNVIMANGENELENYGLHQPLAYVRCRLTNRQEFSISIGRATGQNTDYFYLRFDNSNVVYTVDSKVKTFFLGKFALVNKHLNRMSGKEVDYLSFVRKPDDFYIDAVKETVKTDNTTADLWLSYRPIYTVTKQEKIQAIVDALTSLHADTVVDELADTADERETQIEKYGFAQPLIRCRLGSLGHNNFWEITVGKAVADYYYVKTSSSSYVYLLERGKLQRLLQNKHSYLAGKPFAFPYSEVKEISISNQNYTCSIIFPDLQSHSFYPDKAADLQLNFVNYSLIKEHSVVPQLPAADKQIVWNNYQRLLIQEVLKAKKDDKGFVMPQQVELQAHERYEKGNYTELPVKQNERLTADLWLKSADIINLLQRIDIGDLAWKTSFLDNDSQAAYIIKYIFQDGHELKFTLHEANLGNYYLYINNQFTHYLISRNELKDENRQVDFAGELSNLVKMSLARSKKIIGKNLG</sequence>
<gene>
    <name evidence="3" type="ORF">PYS61_05675</name>
</gene>
<evidence type="ECO:0000256" key="1">
    <source>
        <dbReference type="SAM" id="Phobius"/>
    </source>
</evidence>
<protein>
    <submittedName>
        <fullName evidence="3">DUF4340 domain-containing protein</fullName>
    </submittedName>
</protein>
<dbReference type="EMBL" id="CP118868">
    <property type="protein sequence ID" value="WEG35417.1"/>
    <property type="molecule type" value="Genomic_DNA"/>
</dbReference>
<organism evidence="3 4">
    <name type="scientific">Amygdalobacter indicium</name>
    <dbReference type="NCBI Taxonomy" id="3029272"/>
    <lineage>
        <taxon>Bacteria</taxon>
        <taxon>Bacillati</taxon>
        <taxon>Bacillota</taxon>
        <taxon>Clostridia</taxon>
        <taxon>Eubacteriales</taxon>
        <taxon>Oscillospiraceae</taxon>
        <taxon>Amygdalobacter</taxon>
    </lineage>
</organism>
<keyword evidence="1" id="KW-0472">Membrane</keyword>
<keyword evidence="1" id="KW-0812">Transmembrane</keyword>
<feature type="transmembrane region" description="Helical" evidence="1">
    <location>
        <begin position="9"/>
        <end position="27"/>
    </location>
</feature>
<feature type="domain" description="DUF4340" evidence="2">
    <location>
        <begin position="111"/>
        <end position="294"/>
    </location>
</feature>
<evidence type="ECO:0000313" key="3">
    <source>
        <dbReference type="EMBL" id="WEG35417.1"/>
    </source>
</evidence>
<dbReference type="RefSeq" id="WP_315567847.1">
    <property type="nucleotide sequence ID" value="NZ_CP118866.1"/>
</dbReference>
<accession>A0ABY8C7J7</accession>
<evidence type="ECO:0000259" key="2">
    <source>
        <dbReference type="Pfam" id="PF14238"/>
    </source>
</evidence>
<evidence type="ECO:0000313" key="4">
    <source>
        <dbReference type="Proteomes" id="UP001220478"/>
    </source>
</evidence>
<keyword evidence="4" id="KW-1185">Reference proteome</keyword>
<name>A0ABY8C7J7_9FIRM</name>
<keyword evidence="1" id="KW-1133">Transmembrane helix</keyword>